<sequence>MVVEASTGGALHASRARCDTDPSFTVAKLANPAGGCAPSGYDRFGPPSADDRTGHLCLVPNLVVGHCYRLGVAVGMWNLVDCTGAGPATIRVTQRLDTDDARACAAGDQLPARSYPAPPRTYCLGLAT</sequence>
<dbReference type="EMBL" id="MLQM01000057">
    <property type="protein sequence ID" value="OHV03932.1"/>
    <property type="molecule type" value="Genomic_DNA"/>
</dbReference>
<comment type="caution">
    <text evidence="1">The sequence shown here is derived from an EMBL/GenBank/DDBJ whole genome shotgun (WGS) entry which is preliminary data.</text>
</comment>
<accession>A0A1S1NE72</accession>
<gene>
    <name evidence="1" type="ORF">BKN37_12485</name>
</gene>
<evidence type="ECO:0000313" key="1">
    <source>
        <dbReference type="EMBL" id="OHV03932.1"/>
    </source>
</evidence>
<reference evidence="1 2" key="1">
    <citation type="submission" date="2016-10" db="EMBL/GenBank/DDBJ databases">
        <title>Genome sequence of Mycobacterium talmonii.</title>
        <authorList>
            <person name="Greninger A.L."/>
            <person name="Elliott B."/>
            <person name="Vasireddy S."/>
            <person name="Vasireddy R."/>
        </authorList>
    </citation>
    <scope>NUCLEOTIDE SEQUENCE [LARGE SCALE GENOMIC DNA]</scope>
    <source>
        <strain evidence="2">NE-TNMC-100812</strain>
    </source>
</reference>
<protein>
    <submittedName>
        <fullName evidence="1">Uncharacterized protein</fullName>
    </submittedName>
</protein>
<dbReference type="AlphaFoldDB" id="A0A1S1NE72"/>
<evidence type="ECO:0000313" key="2">
    <source>
        <dbReference type="Proteomes" id="UP000179734"/>
    </source>
</evidence>
<name>A0A1S1NE72_9MYCO</name>
<dbReference type="Proteomes" id="UP000179734">
    <property type="component" value="Unassembled WGS sequence"/>
</dbReference>
<organism evidence="1 2">
    <name type="scientific">Mycobacterium talmoniae</name>
    <dbReference type="NCBI Taxonomy" id="1858794"/>
    <lineage>
        <taxon>Bacteria</taxon>
        <taxon>Bacillati</taxon>
        <taxon>Actinomycetota</taxon>
        <taxon>Actinomycetes</taxon>
        <taxon>Mycobacteriales</taxon>
        <taxon>Mycobacteriaceae</taxon>
        <taxon>Mycobacterium</taxon>
    </lineage>
</organism>
<proteinExistence type="predicted"/>
<keyword evidence="2" id="KW-1185">Reference proteome</keyword>